<dbReference type="SUPFAM" id="SSF53335">
    <property type="entry name" value="S-adenosyl-L-methionine-dependent methyltransferases"/>
    <property type="match status" value="1"/>
</dbReference>
<dbReference type="PANTHER" id="PTHR43712">
    <property type="entry name" value="PUTATIVE (AFU_ORTHOLOGUE AFUA_4G14580)-RELATED"/>
    <property type="match status" value="1"/>
</dbReference>
<evidence type="ECO:0000256" key="7">
    <source>
        <dbReference type="ARBA" id="ARBA00043054"/>
    </source>
</evidence>
<keyword evidence="3" id="KW-0949">S-adenosyl-L-methionine</keyword>
<evidence type="ECO:0000256" key="6">
    <source>
        <dbReference type="ARBA" id="ARBA00040730"/>
    </source>
</evidence>
<keyword evidence="2 11" id="KW-0808">Transferase</keyword>
<accession>A0A210QDY1</accession>
<evidence type="ECO:0000256" key="2">
    <source>
        <dbReference type="ARBA" id="ARBA00022679"/>
    </source>
</evidence>
<dbReference type="InterPro" id="IPR029063">
    <property type="entry name" value="SAM-dependent_MTases_sf"/>
</dbReference>
<dbReference type="STRING" id="6573.A0A210QDY1"/>
<dbReference type="GO" id="GO:0017096">
    <property type="term" value="F:acetylserotonin O-methyltransferase activity"/>
    <property type="evidence" value="ECO:0007669"/>
    <property type="project" value="UniProtKB-EC"/>
</dbReference>
<dbReference type="Proteomes" id="UP000242188">
    <property type="component" value="Unassembled WGS sequence"/>
</dbReference>
<keyword evidence="12" id="KW-1185">Reference proteome</keyword>
<dbReference type="InterPro" id="IPR016461">
    <property type="entry name" value="COMT-like"/>
</dbReference>
<comment type="caution">
    <text evidence="11">The sequence shown here is derived from an EMBL/GenBank/DDBJ whole genome shotgun (WGS) entry which is preliminary data.</text>
</comment>
<dbReference type="PANTHER" id="PTHR43712:SF2">
    <property type="entry name" value="O-METHYLTRANSFERASE CICE"/>
    <property type="match status" value="1"/>
</dbReference>
<dbReference type="SUPFAM" id="SSF46785">
    <property type="entry name" value="Winged helix' DNA-binding domain"/>
    <property type="match status" value="1"/>
</dbReference>
<evidence type="ECO:0000256" key="1">
    <source>
        <dbReference type="ARBA" id="ARBA00022603"/>
    </source>
</evidence>
<evidence type="ECO:0000259" key="9">
    <source>
        <dbReference type="Pfam" id="PF00891"/>
    </source>
</evidence>
<dbReference type="InterPro" id="IPR036388">
    <property type="entry name" value="WH-like_DNA-bd_sf"/>
</dbReference>
<gene>
    <name evidence="11" type="ORF">KP79_PYT14902</name>
</gene>
<dbReference type="Pfam" id="PF00891">
    <property type="entry name" value="Methyltransf_2"/>
    <property type="match status" value="1"/>
</dbReference>
<sequence>MDSPCYNSDMLQSDQSANVIVEIIAGATRYKIMQQCIEAGVFDNLESHGEPCTAEVFAKKNNYEPKITVKLLDTLVSFKLLEKNTNNKGQSVYKNCLGTSKYLTRSRKPTMIGLSMMESSFILPMLDMFPTFLKAGQPNLDMNKNNIETGNGNLPPEMPKVPSKGSNKPQLIENNTKPQMSDKTLPKMNNMMPNPSMKPNLPVMPAMMPKMPAGMMPSGMDMKNKPLMDGNAMAGMMHVKMMSAYDGFSGPCSNVLARAFDLSTHREAVDLGGGSGQISFELSREYPNMEITVFDLPQVSQMAEKLQPASTKDRVSFKSGNFLEDNIPSGDLFILSHIVHMWNSQSLDQILTKVYASLPAGGSMLVLEKVLSEQRDGPELAITNDLLMTLMSKGQERTSTEYQNLFAKYGFINFQVRSLEGTNYFDAMLVKKPF</sequence>
<name>A0A210QDY1_MIZYE</name>
<dbReference type="AlphaFoldDB" id="A0A210QDY1"/>
<dbReference type="EC" id="2.1.1.4" evidence="5"/>
<dbReference type="InterPro" id="IPR001077">
    <property type="entry name" value="COMT_C"/>
</dbReference>
<evidence type="ECO:0000256" key="3">
    <source>
        <dbReference type="ARBA" id="ARBA00022691"/>
    </source>
</evidence>
<proteinExistence type="predicted"/>
<dbReference type="InterPro" id="IPR012967">
    <property type="entry name" value="COMT_dimerisation"/>
</dbReference>
<evidence type="ECO:0000259" key="10">
    <source>
        <dbReference type="Pfam" id="PF08100"/>
    </source>
</evidence>
<evidence type="ECO:0000256" key="8">
    <source>
        <dbReference type="SAM" id="MobiDB-lite"/>
    </source>
</evidence>
<reference evidence="11 12" key="1">
    <citation type="journal article" date="2017" name="Nat. Ecol. Evol.">
        <title>Scallop genome provides insights into evolution of bilaterian karyotype and development.</title>
        <authorList>
            <person name="Wang S."/>
            <person name="Zhang J."/>
            <person name="Jiao W."/>
            <person name="Li J."/>
            <person name="Xun X."/>
            <person name="Sun Y."/>
            <person name="Guo X."/>
            <person name="Huan P."/>
            <person name="Dong B."/>
            <person name="Zhang L."/>
            <person name="Hu X."/>
            <person name="Sun X."/>
            <person name="Wang J."/>
            <person name="Zhao C."/>
            <person name="Wang Y."/>
            <person name="Wang D."/>
            <person name="Huang X."/>
            <person name="Wang R."/>
            <person name="Lv J."/>
            <person name="Li Y."/>
            <person name="Zhang Z."/>
            <person name="Liu B."/>
            <person name="Lu W."/>
            <person name="Hui Y."/>
            <person name="Liang J."/>
            <person name="Zhou Z."/>
            <person name="Hou R."/>
            <person name="Li X."/>
            <person name="Liu Y."/>
            <person name="Li H."/>
            <person name="Ning X."/>
            <person name="Lin Y."/>
            <person name="Zhao L."/>
            <person name="Xing Q."/>
            <person name="Dou J."/>
            <person name="Li Y."/>
            <person name="Mao J."/>
            <person name="Guo H."/>
            <person name="Dou H."/>
            <person name="Li T."/>
            <person name="Mu C."/>
            <person name="Jiang W."/>
            <person name="Fu Q."/>
            <person name="Fu X."/>
            <person name="Miao Y."/>
            <person name="Liu J."/>
            <person name="Yu Q."/>
            <person name="Li R."/>
            <person name="Liao H."/>
            <person name="Li X."/>
            <person name="Kong Y."/>
            <person name="Jiang Z."/>
            <person name="Chourrout D."/>
            <person name="Li R."/>
            <person name="Bao Z."/>
        </authorList>
    </citation>
    <scope>NUCLEOTIDE SEQUENCE [LARGE SCALE GENOMIC DNA]</scope>
    <source>
        <strain evidence="11 12">PY_sf001</strain>
    </source>
</reference>
<organism evidence="11 12">
    <name type="scientific">Mizuhopecten yessoensis</name>
    <name type="common">Japanese scallop</name>
    <name type="synonym">Patinopecten yessoensis</name>
    <dbReference type="NCBI Taxonomy" id="6573"/>
    <lineage>
        <taxon>Eukaryota</taxon>
        <taxon>Metazoa</taxon>
        <taxon>Spiralia</taxon>
        <taxon>Lophotrochozoa</taxon>
        <taxon>Mollusca</taxon>
        <taxon>Bivalvia</taxon>
        <taxon>Autobranchia</taxon>
        <taxon>Pteriomorphia</taxon>
        <taxon>Pectinida</taxon>
        <taxon>Pectinoidea</taxon>
        <taxon>Pectinidae</taxon>
        <taxon>Mizuhopecten</taxon>
    </lineage>
</organism>
<evidence type="ECO:0000313" key="12">
    <source>
        <dbReference type="Proteomes" id="UP000242188"/>
    </source>
</evidence>
<dbReference type="Pfam" id="PF08100">
    <property type="entry name" value="Dimerisation"/>
    <property type="match status" value="1"/>
</dbReference>
<dbReference type="PROSITE" id="PS51683">
    <property type="entry name" value="SAM_OMT_II"/>
    <property type="match status" value="1"/>
</dbReference>
<comment type="function">
    <text evidence="4">Catalyzes the transfer of a methyl group onto N-acetylserotonin, producing melatonin (N-acetyl-5-methoxytryptamine).</text>
</comment>
<feature type="region of interest" description="Disordered" evidence="8">
    <location>
        <begin position="147"/>
        <end position="186"/>
    </location>
</feature>
<evidence type="ECO:0000313" key="11">
    <source>
        <dbReference type="EMBL" id="OWF46964.1"/>
    </source>
</evidence>
<protein>
    <recommendedName>
        <fullName evidence="6">Acetylserotonin O-methyltransferase</fullName>
        <ecNumber evidence="5">2.1.1.4</ecNumber>
    </recommendedName>
    <alternativeName>
        <fullName evidence="7">Hydroxyindole O-methyltransferase</fullName>
    </alternativeName>
</protein>
<dbReference type="InterPro" id="IPR036390">
    <property type="entry name" value="WH_DNA-bd_sf"/>
</dbReference>
<dbReference type="Gene3D" id="1.10.10.10">
    <property type="entry name" value="Winged helix-like DNA-binding domain superfamily/Winged helix DNA-binding domain"/>
    <property type="match status" value="1"/>
</dbReference>
<dbReference type="Gene3D" id="3.40.50.150">
    <property type="entry name" value="Vaccinia Virus protein VP39"/>
    <property type="match status" value="1"/>
</dbReference>
<keyword evidence="1 11" id="KW-0489">Methyltransferase</keyword>
<dbReference type="GO" id="GO:0032259">
    <property type="term" value="P:methylation"/>
    <property type="evidence" value="ECO:0007669"/>
    <property type="project" value="UniProtKB-KW"/>
</dbReference>
<feature type="domain" description="O-methyltransferase C-terminal" evidence="9">
    <location>
        <begin position="249"/>
        <end position="411"/>
    </location>
</feature>
<dbReference type="OrthoDB" id="1606438at2759"/>
<feature type="compositionally biased region" description="Polar residues" evidence="8">
    <location>
        <begin position="164"/>
        <end position="182"/>
    </location>
</feature>
<dbReference type="CDD" id="cd02440">
    <property type="entry name" value="AdoMet_MTases"/>
    <property type="match status" value="1"/>
</dbReference>
<dbReference type="GO" id="GO:0046983">
    <property type="term" value="F:protein dimerization activity"/>
    <property type="evidence" value="ECO:0007669"/>
    <property type="project" value="InterPro"/>
</dbReference>
<feature type="domain" description="O-methyltransferase dimerisation" evidence="10">
    <location>
        <begin position="22"/>
        <end position="96"/>
    </location>
</feature>
<dbReference type="EMBL" id="NEDP02004063">
    <property type="protein sequence ID" value="OWF46964.1"/>
    <property type="molecule type" value="Genomic_DNA"/>
</dbReference>
<evidence type="ECO:0000256" key="5">
    <source>
        <dbReference type="ARBA" id="ARBA00039116"/>
    </source>
</evidence>
<evidence type="ECO:0000256" key="4">
    <source>
        <dbReference type="ARBA" id="ARBA00037645"/>
    </source>
</evidence>